<evidence type="ECO:0000259" key="1">
    <source>
        <dbReference type="PROSITE" id="PS51688"/>
    </source>
</evidence>
<dbReference type="EMBL" id="LAZR01000292">
    <property type="protein sequence ID" value="KKN76651.1"/>
    <property type="molecule type" value="Genomic_DNA"/>
</dbReference>
<accession>A0A0F9VT48</accession>
<comment type="caution">
    <text evidence="2">The sequence shown here is derived from an EMBL/GenBank/DDBJ whole genome shotgun (WGS) entry which is preliminary data.</text>
</comment>
<dbReference type="PROSITE" id="PS51688">
    <property type="entry name" value="ICA"/>
    <property type="match status" value="1"/>
</dbReference>
<name>A0A0F9VT48_9ZZZZ</name>
<dbReference type="AlphaFoldDB" id="A0A0F9VT48"/>
<organism evidence="2">
    <name type="scientific">marine sediment metagenome</name>
    <dbReference type="NCBI Taxonomy" id="412755"/>
    <lineage>
        <taxon>unclassified sequences</taxon>
        <taxon>metagenomes</taxon>
        <taxon>ecological metagenomes</taxon>
    </lineage>
</organism>
<feature type="domain" description="Peptidase S74" evidence="1">
    <location>
        <begin position="668"/>
        <end position="759"/>
    </location>
</feature>
<dbReference type="InterPro" id="IPR030392">
    <property type="entry name" value="S74_ICA"/>
</dbReference>
<gene>
    <name evidence="2" type="ORF">LCGC14_0368480</name>
</gene>
<reference evidence="2" key="1">
    <citation type="journal article" date="2015" name="Nature">
        <title>Complex archaea that bridge the gap between prokaryotes and eukaryotes.</title>
        <authorList>
            <person name="Spang A."/>
            <person name="Saw J.H."/>
            <person name="Jorgensen S.L."/>
            <person name="Zaremba-Niedzwiedzka K."/>
            <person name="Martijn J."/>
            <person name="Lind A.E."/>
            <person name="van Eijk R."/>
            <person name="Schleper C."/>
            <person name="Guy L."/>
            <person name="Ettema T.J."/>
        </authorList>
    </citation>
    <scope>NUCLEOTIDE SEQUENCE</scope>
</reference>
<evidence type="ECO:0000313" key="2">
    <source>
        <dbReference type="EMBL" id="KKN76651.1"/>
    </source>
</evidence>
<protein>
    <recommendedName>
        <fullName evidence="1">Peptidase S74 domain-containing protein</fullName>
    </recommendedName>
</protein>
<proteinExistence type="predicted"/>
<sequence>MTYPINIVVNNRIWYDSRILEIDPVVFQNVNYATGDERSVNIVRQRFMQDWARRTIPNSVRQGIGLTDPAGAIDQIVVTQGYAVVGGRFLDIPAGTYDASDEGLTGSGGSPIDHYFMIRLTPESEADDRDPTLESASLVAVTKSSYDSAKSHDDLVLAKFRYNGSVIDQFVDYTAEQEWQANVISPPATRPGLTTATTENVLLRAGALQRVNVMNIETDKARFYLNAVFNDQDSTPIGEIKLINKDAILQTRDITDLAYLGQDMLNLLIGGTERIDSSGNLLNIGTINARTMGGNTSTDLIDTDSTQTMTNKTLTSPIITGGTLNSGGALTVDSTELNQLDAVSVGGNTSGDIITTDNTQTMTNKTLTTPVIATLYQTSPSSNLITFPSSAQTLVGITTTDTLTNKTLETLVIQDSDQTNIITFGVPNNTGDKIMTIPSTLSNIASENTFVYTDITQILKNKTLDTLAFEDNNGTGSFKFTVNTPVLIADRILSISNTIADTFVFETQTQELTNKTLGATTMSGTLAMAANAITTSSTVDGRNVSTDGTKLDTIETSATADQTKADIEGLGIQTVGAVTSGSWTATAITNTYLASVNQPLLTSSNPTFAGLNVTNHIIPNVDDGDNLGSAANKFNQLFLNGTFWYYNPPISAGTDVQWTGNQLTKVTSSIRYKENLVPYTEDSSVIYDFQPYFYNYKETKSEGLGWIAEDLDLLAPYLIHYEMIDDIKAPENYYSKHVQVLIVEELKKLRQRIIDLENK</sequence>